<dbReference type="OrthoDB" id="5337124at2"/>
<dbReference type="RefSeq" id="WP_115616020.1">
    <property type="nucleotide sequence ID" value="NZ_UFVD01000001.1"/>
</dbReference>
<dbReference type="AlphaFoldDB" id="A0A381DI52"/>
<gene>
    <name evidence="2" type="ORF">NCTC12475_00372</name>
</gene>
<evidence type="ECO:0000256" key="1">
    <source>
        <dbReference type="SAM" id="Coils"/>
    </source>
</evidence>
<protein>
    <submittedName>
        <fullName evidence="2">Putative vesicular transport factor Uso1p</fullName>
    </submittedName>
</protein>
<feature type="coiled-coil region" evidence="1">
    <location>
        <begin position="300"/>
        <end position="584"/>
    </location>
</feature>
<proteinExistence type="predicted"/>
<feature type="coiled-coil region" evidence="1">
    <location>
        <begin position="124"/>
        <end position="266"/>
    </location>
</feature>
<organism evidence="2 3">
    <name type="scientific">Campylobacter sputorum subsp. sputorum</name>
    <dbReference type="NCBI Taxonomy" id="32024"/>
    <lineage>
        <taxon>Bacteria</taxon>
        <taxon>Pseudomonadati</taxon>
        <taxon>Campylobacterota</taxon>
        <taxon>Epsilonproteobacteria</taxon>
        <taxon>Campylobacterales</taxon>
        <taxon>Campylobacteraceae</taxon>
        <taxon>Campylobacter</taxon>
    </lineage>
</organism>
<keyword evidence="1" id="KW-0175">Coiled coil</keyword>
<reference evidence="2 3" key="1">
    <citation type="submission" date="2018-06" db="EMBL/GenBank/DDBJ databases">
        <authorList>
            <consortium name="Pathogen Informatics"/>
            <person name="Doyle S."/>
        </authorList>
    </citation>
    <scope>NUCLEOTIDE SEQUENCE [LARGE SCALE GENOMIC DNA]</scope>
    <source>
        <strain evidence="2 3">NCTC12475</strain>
    </source>
</reference>
<evidence type="ECO:0000313" key="3">
    <source>
        <dbReference type="Proteomes" id="UP000254920"/>
    </source>
</evidence>
<keyword evidence="3" id="KW-1185">Reference proteome</keyword>
<dbReference type="EMBL" id="UFVD01000001">
    <property type="protein sequence ID" value="SUX10141.1"/>
    <property type="molecule type" value="Genomic_DNA"/>
</dbReference>
<dbReference type="Proteomes" id="UP000254920">
    <property type="component" value="Unassembled WGS sequence"/>
</dbReference>
<accession>A0A381DI52</accession>
<dbReference type="STRING" id="32024.GCA_000788295_00362"/>
<evidence type="ECO:0000313" key="2">
    <source>
        <dbReference type="EMBL" id="SUX10141.1"/>
    </source>
</evidence>
<sequence>MRFLLTFLTLLAASLFGAICYVFYDTKISQVSVKENIQTNHNELKFSDLPLSIQKDYINKNDLSEYGDYITPYSYALNFEINSNDGEVVGSNDELKAQIIALRNHNKLLYIDNIDLANKNWEAILRLRDQKKDMENEKKEFLDKNLKLLRQAQDQHYKNIDELTKRLNDVQLSSMQNSKIYEQKIVELKNEIEIAQKILRDKEVEFSQKLSNITSKEKQNNSSLSQKNSYLLEQLEELKSKNAQNLELLAKQAKEIDKQKLELKQTIDLKDTQINDILSKHTMSIADLEKKNKIDLSDLRTEFEKQKDKFIKDLESKEEEIKNLGKIALEEKQSYTNQISGLEDRLAKTLVENKNLKDKSLEKKYLSMLREQNLTISNLQNELKKINDKNESLIISNLEERIKLKDNQILSLNQKMDKFKDDNKTTKGIIDKNYKLLNEKIASLQNEKTSLQNSLNATINKLNDEIKNLKEENSAKALNSNLALNYGLKTRKYEDKIKTLTQKLNDIKDEKQNSINLKKENDKLKAKLENLNKTKKGNFEIEVIKSDKDSLALKEKNQELLSDINKLKNQLLNSEKLLLDVINENEKLRINRISSTQTSDIIAKYEKSLQSIKELEIENGKLRHDILSLDKNSIEKIAPKKAVNIDSISCEDLNSKNQPSVMCKNLVSEFLQKYNSNFSFVVIPINSSSSVKAVSQKLRNSGISNVDKISNYALGYEKAEVGAGLIRDEFGIFLGYLMQMKS</sequence>
<name>A0A381DI52_9BACT</name>